<keyword evidence="2" id="KW-1185">Reference proteome</keyword>
<sequence>MPIPWIMARIPMEDAIPISLRYDGPDVAAGEMDVAEVVSALQGFSGAYAKVASDIAPDAYHQLKVTAVREGSFDLLIAAGMYISQAGGLETIKSALEAAKAAFEVITGVISLKKHTEGQPYEFNINGKNNTVNVLNIGKVEISIPVKVFETFVSKRIDEDISKIVDPLRGGHVDIAELKQDGVEDSKVRIESSEKGYFAQKSDTTSRELEVSGTLISLNKKTNRGTFEFGNGKTARYLFIGEDKDRFHRDFSLKGQVKVRADVTFDEYLIPVHLDIKNVERVQLRLDLPDQTE</sequence>
<evidence type="ECO:0000313" key="1">
    <source>
        <dbReference type="EMBL" id="MFC5864658.1"/>
    </source>
</evidence>
<dbReference type="EMBL" id="JBHSPH010000010">
    <property type="protein sequence ID" value="MFC5864658.1"/>
    <property type="molecule type" value="Genomic_DNA"/>
</dbReference>
<gene>
    <name evidence="1" type="ORF">ACFPT7_20285</name>
</gene>
<dbReference type="Proteomes" id="UP001596091">
    <property type="component" value="Unassembled WGS sequence"/>
</dbReference>
<name>A0ABW1ENW5_9BACT</name>
<evidence type="ECO:0000313" key="2">
    <source>
        <dbReference type="Proteomes" id="UP001596091"/>
    </source>
</evidence>
<protein>
    <submittedName>
        <fullName evidence="1">Uncharacterized protein</fullName>
    </submittedName>
</protein>
<dbReference type="RefSeq" id="WP_263332789.1">
    <property type="nucleotide sequence ID" value="NZ_JAGSYH010000001.1"/>
</dbReference>
<proteinExistence type="predicted"/>
<accession>A0ABW1ENW5</accession>
<comment type="caution">
    <text evidence="1">The sequence shown here is derived from an EMBL/GenBank/DDBJ whole genome shotgun (WGS) entry which is preliminary data.</text>
</comment>
<organism evidence="1 2">
    <name type="scientific">Acidicapsa dinghuensis</name>
    <dbReference type="NCBI Taxonomy" id="2218256"/>
    <lineage>
        <taxon>Bacteria</taxon>
        <taxon>Pseudomonadati</taxon>
        <taxon>Acidobacteriota</taxon>
        <taxon>Terriglobia</taxon>
        <taxon>Terriglobales</taxon>
        <taxon>Acidobacteriaceae</taxon>
        <taxon>Acidicapsa</taxon>
    </lineage>
</organism>
<reference evidence="2" key="1">
    <citation type="journal article" date="2019" name="Int. J. Syst. Evol. Microbiol.">
        <title>The Global Catalogue of Microorganisms (GCM) 10K type strain sequencing project: providing services to taxonomists for standard genome sequencing and annotation.</title>
        <authorList>
            <consortium name="The Broad Institute Genomics Platform"/>
            <consortium name="The Broad Institute Genome Sequencing Center for Infectious Disease"/>
            <person name="Wu L."/>
            <person name="Ma J."/>
        </authorList>
    </citation>
    <scope>NUCLEOTIDE SEQUENCE [LARGE SCALE GENOMIC DNA]</scope>
    <source>
        <strain evidence="2">JCM 4087</strain>
    </source>
</reference>